<dbReference type="EMBL" id="AOKF01001542">
    <property type="protein sequence ID" value="EPN59189.1"/>
    <property type="molecule type" value="Genomic_DNA"/>
</dbReference>
<name>A0A656JXG3_PSESF</name>
<feature type="non-terminal residue" evidence="1">
    <location>
        <position position="214"/>
    </location>
</feature>
<organism evidence="1 2">
    <name type="scientific">Pseudomonas syringae pv. actinidiae ICMP 19096</name>
    <dbReference type="NCBI Taxonomy" id="1194405"/>
    <lineage>
        <taxon>Bacteria</taxon>
        <taxon>Pseudomonadati</taxon>
        <taxon>Pseudomonadota</taxon>
        <taxon>Gammaproteobacteria</taxon>
        <taxon>Pseudomonadales</taxon>
        <taxon>Pseudomonadaceae</taxon>
        <taxon>Pseudomonas</taxon>
        <taxon>Pseudomonas syringae</taxon>
    </lineage>
</organism>
<gene>
    <name evidence="1" type="ORF">A245_18290</name>
</gene>
<evidence type="ECO:0000313" key="1">
    <source>
        <dbReference type="EMBL" id="EPN59189.1"/>
    </source>
</evidence>
<dbReference type="AlphaFoldDB" id="A0A656JXG3"/>
<sequence length="214" mass="22750">SGANNRRSTASGALSVGGTAQAGAHWGQMELHLDHAWADIIGLEFQGRTDFNLEFNSSLNLGGALSSALGDNPQKLINASTGNGNLQLAGIRVASSDVQLPTDAVVDDKRRGPFLSTASYKRTFDTEVAKSVTAGEWGQMRQRLAKAFPDNIAELGALDYPTRPGERIATIKQVIDRIQGAKARSVEAVGAMDGKALRRQRLDASREMSNAGNS</sequence>
<comment type="caution">
    <text evidence="1">The sequence shown here is derived from an EMBL/GenBank/DDBJ whole genome shotgun (WGS) entry which is preliminary data.</text>
</comment>
<proteinExistence type="predicted"/>
<reference evidence="1 2" key="1">
    <citation type="journal article" date="2013" name="PLoS Pathog.">
        <title>Genomic analysis of the Kiwifruit pathogen Pseudomonas syringae pv. actinidiae provides insight into the origins of an emergent plant disease.</title>
        <authorList>
            <person name="McCann H.C."/>
            <person name="Rikkerink E.H."/>
            <person name="Bertels F."/>
            <person name="Fiers M."/>
            <person name="Lu A."/>
            <person name="Rees-George J."/>
            <person name="Andersen M.T."/>
            <person name="Gleave A.P."/>
            <person name="Haubold B."/>
            <person name="Wohlers M.W."/>
            <person name="Guttman D.S."/>
            <person name="Wang P.W."/>
            <person name="Straub C."/>
            <person name="Vanneste J.L."/>
            <person name="Rainey P.B."/>
            <person name="Templeton M.D."/>
        </authorList>
    </citation>
    <scope>NUCLEOTIDE SEQUENCE [LARGE SCALE GENOMIC DNA]</scope>
    <source>
        <strain evidence="1 2">ICMP 19096</strain>
    </source>
</reference>
<dbReference type="Proteomes" id="UP000018849">
    <property type="component" value="Unassembled WGS sequence"/>
</dbReference>
<feature type="non-terminal residue" evidence="1">
    <location>
        <position position="1"/>
    </location>
</feature>
<evidence type="ECO:0000313" key="2">
    <source>
        <dbReference type="Proteomes" id="UP000018849"/>
    </source>
</evidence>
<protein>
    <submittedName>
        <fullName evidence="1">Type III effector HopR1</fullName>
    </submittedName>
</protein>
<accession>A0A656JXG3</accession>